<dbReference type="PANTHER" id="PTHR36333:SF1">
    <property type="entry name" value="DIMETHYLALLYL, ADENOSINE TRNA METHYLTHIOTRANSFERASE"/>
    <property type="match status" value="1"/>
</dbReference>
<organism evidence="2 3">
    <name type="scientific">Eragrostis curvula</name>
    <name type="common">weeping love grass</name>
    <dbReference type="NCBI Taxonomy" id="38414"/>
    <lineage>
        <taxon>Eukaryota</taxon>
        <taxon>Viridiplantae</taxon>
        <taxon>Streptophyta</taxon>
        <taxon>Embryophyta</taxon>
        <taxon>Tracheophyta</taxon>
        <taxon>Spermatophyta</taxon>
        <taxon>Magnoliopsida</taxon>
        <taxon>Liliopsida</taxon>
        <taxon>Poales</taxon>
        <taxon>Poaceae</taxon>
        <taxon>PACMAD clade</taxon>
        <taxon>Chloridoideae</taxon>
        <taxon>Eragrostideae</taxon>
        <taxon>Eragrostidinae</taxon>
        <taxon>Eragrostis</taxon>
    </lineage>
</organism>
<sequence length="271" mass="31015">LAQERITYIQHRTEAAPLLCSASAMASAAASLRGSMLQSPLVAAVRRKPMTTRRRAVPAKISCIGWDPEGILAPPQGGHISRLEFRRRLEQDSDAREDFERQVREEHERRRREREARVIPDTDDGLVEFFLDTDAREIEVEIGRLRPRLNQGFFDHITREIAQIKFSVTRTVEMEDRLIELEAMQKVLLEGVEAYDKLQNDLVTAKQRLMNILQSTDRKATLLEMVERNELNMSILTLLDENIASAKSSNQNEAVAFMEDVRASIVKYITV</sequence>
<reference evidence="2 3" key="1">
    <citation type="journal article" date="2019" name="Sci. Rep.">
        <title>A high-quality genome of Eragrostis curvula grass provides insights into Poaceae evolution and supports new strategies to enhance forage quality.</title>
        <authorList>
            <person name="Carballo J."/>
            <person name="Santos B.A.C.M."/>
            <person name="Zappacosta D."/>
            <person name="Garbus I."/>
            <person name="Selva J.P."/>
            <person name="Gallo C.A."/>
            <person name="Diaz A."/>
            <person name="Albertini E."/>
            <person name="Caccamo M."/>
            <person name="Echenique V."/>
        </authorList>
    </citation>
    <scope>NUCLEOTIDE SEQUENCE [LARGE SCALE GENOMIC DNA]</scope>
    <source>
        <strain evidence="3">cv. Victoria</strain>
        <tissue evidence="2">Leaf</tissue>
    </source>
</reference>
<dbReference type="PANTHER" id="PTHR36333">
    <property type="entry name" value="DIMETHYLALLYL, ADENOSINE TRNA METHYLTHIOTRANSFERASE"/>
    <property type="match status" value="1"/>
</dbReference>
<dbReference type="EMBL" id="RWGY01000045">
    <property type="protein sequence ID" value="TVU06813.1"/>
    <property type="molecule type" value="Genomic_DNA"/>
</dbReference>
<feature type="region of interest" description="Disordered" evidence="1">
    <location>
        <begin position="96"/>
        <end position="115"/>
    </location>
</feature>
<name>A0A5J9T5Y6_9POAL</name>
<dbReference type="GO" id="GO:0009570">
    <property type="term" value="C:chloroplast stroma"/>
    <property type="evidence" value="ECO:0007669"/>
    <property type="project" value="TreeGrafter"/>
</dbReference>
<accession>A0A5J9T5Y6</accession>
<proteinExistence type="predicted"/>
<evidence type="ECO:0000313" key="2">
    <source>
        <dbReference type="EMBL" id="TVU06813.1"/>
    </source>
</evidence>
<dbReference type="AlphaFoldDB" id="A0A5J9T5Y6"/>
<evidence type="ECO:0000313" key="3">
    <source>
        <dbReference type="Proteomes" id="UP000324897"/>
    </source>
</evidence>
<evidence type="ECO:0000256" key="1">
    <source>
        <dbReference type="SAM" id="MobiDB-lite"/>
    </source>
</evidence>
<dbReference type="Proteomes" id="UP000324897">
    <property type="component" value="Unassembled WGS sequence"/>
</dbReference>
<feature type="non-terminal residue" evidence="2">
    <location>
        <position position="1"/>
    </location>
</feature>
<protein>
    <submittedName>
        <fullName evidence="2">Uncharacterized protein</fullName>
    </submittedName>
</protein>
<dbReference type="OrthoDB" id="513821at2759"/>
<gene>
    <name evidence="2" type="ORF">EJB05_46848</name>
</gene>
<keyword evidence="3" id="KW-1185">Reference proteome</keyword>
<comment type="caution">
    <text evidence="2">The sequence shown here is derived from an EMBL/GenBank/DDBJ whole genome shotgun (WGS) entry which is preliminary data.</text>
</comment>